<feature type="transmembrane region" description="Helical" evidence="2">
    <location>
        <begin position="93"/>
        <end position="123"/>
    </location>
</feature>
<dbReference type="RefSeq" id="WP_006332989.1">
    <property type="nucleotide sequence ID" value="NZ_BAHC01000092.1"/>
</dbReference>
<comment type="caution">
    <text evidence="3">The sequence shown here is derived from an EMBL/GenBank/DDBJ whole genome shotgun (WGS) entry which is preliminary data.</text>
</comment>
<evidence type="ECO:0008006" key="5">
    <source>
        <dbReference type="Google" id="ProtNLM"/>
    </source>
</evidence>
<proteinExistence type="predicted"/>
<feature type="transmembrane region" description="Helical" evidence="2">
    <location>
        <begin position="283"/>
        <end position="305"/>
    </location>
</feature>
<feature type="transmembrane region" description="Helical" evidence="2">
    <location>
        <begin position="135"/>
        <end position="152"/>
    </location>
</feature>
<protein>
    <recommendedName>
        <fullName evidence="5">Glycosyltransferase RgtA/B/C/D-like domain-containing protein</fullName>
    </recommendedName>
</protein>
<keyword evidence="2" id="KW-0472">Membrane</keyword>
<keyword evidence="4" id="KW-1185">Reference proteome</keyword>
<dbReference type="STRING" id="1108045.GORHZ_092_00360"/>
<dbReference type="EMBL" id="BAHC01000092">
    <property type="protein sequence ID" value="GAB90287.1"/>
    <property type="molecule type" value="Genomic_DNA"/>
</dbReference>
<accession>K6WDQ3</accession>
<dbReference type="AlphaFoldDB" id="K6WDQ3"/>
<feature type="region of interest" description="Disordered" evidence="1">
    <location>
        <begin position="1"/>
        <end position="21"/>
    </location>
</feature>
<feature type="region of interest" description="Disordered" evidence="1">
    <location>
        <begin position="382"/>
        <end position="428"/>
    </location>
</feature>
<keyword evidence="2" id="KW-0812">Transmembrane</keyword>
<reference evidence="3 4" key="1">
    <citation type="submission" date="2012-08" db="EMBL/GenBank/DDBJ databases">
        <title>Whole genome shotgun sequence of Gordonia rhizosphera NBRC 16068.</title>
        <authorList>
            <person name="Takarada H."/>
            <person name="Isaki S."/>
            <person name="Hosoyama A."/>
            <person name="Tsuchikane K."/>
            <person name="Katsumata H."/>
            <person name="Baba S."/>
            <person name="Ohji S."/>
            <person name="Yamazaki S."/>
            <person name="Fujita N."/>
        </authorList>
    </citation>
    <scope>NUCLEOTIDE SEQUENCE [LARGE SCALE GENOMIC DNA]</scope>
    <source>
        <strain evidence="3 4">NBRC 16068</strain>
    </source>
</reference>
<evidence type="ECO:0000313" key="4">
    <source>
        <dbReference type="Proteomes" id="UP000008363"/>
    </source>
</evidence>
<evidence type="ECO:0000256" key="1">
    <source>
        <dbReference type="SAM" id="MobiDB-lite"/>
    </source>
</evidence>
<keyword evidence="2" id="KW-1133">Transmembrane helix</keyword>
<feature type="transmembrane region" description="Helical" evidence="2">
    <location>
        <begin position="223"/>
        <end position="245"/>
    </location>
</feature>
<feature type="transmembrane region" description="Helical" evidence="2">
    <location>
        <begin position="439"/>
        <end position="458"/>
    </location>
</feature>
<gene>
    <name evidence="3" type="ORF">GORHZ_092_00360</name>
</gene>
<evidence type="ECO:0000256" key="2">
    <source>
        <dbReference type="SAM" id="Phobius"/>
    </source>
</evidence>
<name>K6WDQ3_9ACTN</name>
<sequence length="471" mass="50191">MTLAQPARATAVHPPGPDNELVDDEAWTSTPRWVRLLVLAAIIAVAVSVRIPFLHIETLDYQAFLSRWYDTLDTGGFGAFRERFADYNYPYLYLIWLLTALNIPALIGIKAISILFDLVLGFFAYRIVALRTTRFWLRALAFGIVVLLPSVIANSAWWGQADAVYSAFVLGGVYFLMRAQRESVRANSVWACVMFGLAISFKLQAIFVLPVLAWLLLRRRLPWYSLFAIPLVFLLLDLPAVLAGASLDTALSVYLDQTGSYKQLTLGAANLYQLIPIDGDATWLAHLGIVAAAALIVVFLVWSVWRKPVVTPTSILVVATASAVVVPFLLPAMHDRYFYTAEVLSVVMAFYLPLRFVLIPILIQAAAIGVYHSSLTGDQGRLIGGPGGGGRPGGGAGSGGGPGGSGGPGLADGGQHGPPGGGGGGGAGGYTSGRGDTALAVYASFMAAAVLGVCYTVADTVRRTRSQPPTS</sequence>
<feature type="transmembrane region" description="Helical" evidence="2">
    <location>
        <begin position="36"/>
        <end position="56"/>
    </location>
</feature>
<organism evidence="3 4">
    <name type="scientific">Gordonia rhizosphera NBRC 16068</name>
    <dbReference type="NCBI Taxonomy" id="1108045"/>
    <lineage>
        <taxon>Bacteria</taxon>
        <taxon>Bacillati</taxon>
        <taxon>Actinomycetota</taxon>
        <taxon>Actinomycetes</taxon>
        <taxon>Mycobacteriales</taxon>
        <taxon>Gordoniaceae</taxon>
        <taxon>Gordonia</taxon>
    </lineage>
</organism>
<evidence type="ECO:0000313" key="3">
    <source>
        <dbReference type="EMBL" id="GAB90287.1"/>
    </source>
</evidence>
<feature type="transmembrane region" description="Helical" evidence="2">
    <location>
        <begin position="189"/>
        <end position="217"/>
    </location>
</feature>
<feature type="transmembrane region" description="Helical" evidence="2">
    <location>
        <begin position="343"/>
        <end position="371"/>
    </location>
</feature>
<dbReference type="Proteomes" id="UP000008363">
    <property type="component" value="Unassembled WGS sequence"/>
</dbReference>
<feature type="transmembrane region" description="Helical" evidence="2">
    <location>
        <begin position="311"/>
        <end position="331"/>
    </location>
</feature>
<dbReference type="eggNOG" id="COG5542">
    <property type="taxonomic scope" value="Bacteria"/>
</dbReference>